<dbReference type="InterPro" id="IPR007863">
    <property type="entry name" value="Peptidase_M16_C"/>
</dbReference>
<evidence type="ECO:0000256" key="2">
    <source>
        <dbReference type="ARBA" id="ARBA00022670"/>
    </source>
</evidence>
<evidence type="ECO:0000256" key="1">
    <source>
        <dbReference type="ARBA" id="ARBA00007261"/>
    </source>
</evidence>
<keyword evidence="10" id="KW-1185">Reference proteome</keyword>
<dbReference type="SUPFAM" id="SSF63411">
    <property type="entry name" value="LuxS/MPP-like metallohydrolase"/>
    <property type="match status" value="2"/>
</dbReference>
<dbReference type="PANTHER" id="PTHR43690">
    <property type="entry name" value="NARDILYSIN"/>
    <property type="match status" value="1"/>
</dbReference>
<keyword evidence="2" id="KW-0645">Protease</keyword>
<dbReference type="GO" id="GO:0006508">
    <property type="term" value="P:proteolysis"/>
    <property type="evidence" value="ECO:0007669"/>
    <property type="project" value="UniProtKB-KW"/>
</dbReference>
<dbReference type="Proteomes" id="UP000198757">
    <property type="component" value="Unassembled WGS sequence"/>
</dbReference>
<feature type="domain" description="Peptidase M16 C-terminal" evidence="8">
    <location>
        <begin position="195"/>
        <end position="370"/>
    </location>
</feature>
<sequence>MKKRLITACVAAGLLVSSGTTMAQKVAFTEYKLDNGLHVILHQDKSAPVVAVSVMYHVGSKNEVKGRTGFAHFFEHLLFEGSPNIKRGEFMKYVSANGGQNNANTSFDRTFYYEVFPSNQLELGLWLESERMLHPIIADSGVNIQREVVKEERRMRYDNTPYGGLLAEVAKRLFRNTVYEWMPIGSMEDLNQAKLDEFIAFFKKHYVPNNAALVISGDIDIPKTKALVQSYFSEVPKGAPVVQPEDKLQPLTTAIVDTAYDANIQIPALVVGFRSAPVKSKEAKTFGLISTILSGGGSSRLRKKMVDEKKEALAIQAFDLSLENGGGYIVFALPNGATPLNTLLQDIDSEIKDLQTNLISEQEYQKLINQAENDFVGQNTTNLGIVNNLADAYTFQGNTNAVNTELDEIKSITREDIRAVARKYLGENQRLILYYLPKK</sequence>
<dbReference type="RefSeq" id="WP_090388356.1">
    <property type="nucleotide sequence ID" value="NZ_FMZO01000001.1"/>
</dbReference>
<dbReference type="GO" id="GO:0046872">
    <property type="term" value="F:metal ion binding"/>
    <property type="evidence" value="ECO:0007669"/>
    <property type="project" value="InterPro"/>
</dbReference>
<feature type="domain" description="Peptidase M16 N-terminal" evidence="7">
    <location>
        <begin position="39"/>
        <end position="156"/>
    </location>
</feature>
<evidence type="ECO:0000313" key="9">
    <source>
        <dbReference type="EMBL" id="SDC13660.1"/>
    </source>
</evidence>
<dbReference type="Pfam" id="PF05193">
    <property type="entry name" value="Peptidase_M16_C"/>
    <property type="match status" value="1"/>
</dbReference>
<dbReference type="InterPro" id="IPR011249">
    <property type="entry name" value="Metalloenz_LuxS/M16"/>
</dbReference>
<protein>
    <submittedName>
        <fullName evidence="9">Predicted Zn-dependent peptidase</fullName>
    </submittedName>
</protein>
<dbReference type="AlphaFoldDB" id="A0A1G6J4J7"/>
<gene>
    <name evidence="9" type="ORF">SAMN04487894_101419</name>
</gene>
<dbReference type="STRING" id="1285928.SAMN04487894_101419"/>
<accession>A0A1G6J4J7</accession>
<evidence type="ECO:0000256" key="5">
    <source>
        <dbReference type="ARBA" id="ARBA00023049"/>
    </source>
</evidence>
<dbReference type="InterPro" id="IPR050626">
    <property type="entry name" value="Peptidase_M16"/>
</dbReference>
<dbReference type="PANTHER" id="PTHR43690:SF35">
    <property type="entry name" value="NON-CATALYTIC MEMBER OF PEPTIDASE SUBFAMILY M16B-RELATED"/>
    <property type="match status" value="1"/>
</dbReference>
<reference evidence="10" key="1">
    <citation type="submission" date="2016-10" db="EMBL/GenBank/DDBJ databases">
        <authorList>
            <person name="Varghese N."/>
            <person name="Submissions S."/>
        </authorList>
    </citation>
    <scope>NUCLEOTIDE SEQUENCE [LARGE SCALE GENOMIC DNA]</scope>
    <source>
        <strain evidence="10">DSM 25811 / CCM 8410 / LMG 26954 / E90</strain>
    </source>
</reference>
<dbReference type="EMBL" id="FMZO01000001">
    <property type="protein sequence ID" value="SDC13660.1"/>
    <property type="molecule type" value="Genomic_DNA"/>
</dbReference>
<evidence type="ECO:0000256" key="4">
    <source>
        <dbReference type="ARBA" id="ARBA00022833"/>
    </source>
</evidence>
<dbReference type="InterPro" id="IPR011765">
    <property type="entry name" value="Pept_M16_N"/>
</dbReference>
<evidence type="ECO:0000256" key="3">
    <source>
        <dbReference type="ARBA" id="ARBA00022801"/>
    </source>
</evidence>
<keyword evidence="4" id="KW-0862">Zinc</keyword>
<comment type="similarity">
    <text evidence="1">Belongs to the peptidase M16 family.</text>
</comment>
<organism evidence="9 10">
    <name type="scientific">Niabella drilacis (strain DSM 25811 / CCM 8410 / CCUG 62505 / LMG 26954 / E90)</name>
    <dbReference type="NCBI Taxonomy" id="1285928"/>
    <lineage>
        <taxon>Bacteria</taxon>
        <taxon>Pseudomonadati</taxon>
        <taxon>Bacteroidota</taxon>
        <taxon>Chitinophagia</taxon>
        <taxon>Chitinophagales</taxon>
        <taxon>Chitinophagaceae</taxon>
        <taxon>Niabella</taxon>
    </lineage>
</organism>
<proteinExistence type="inferred from homology"/>
<dbReference type="Pfam" id="PF00675">
    <property type="entry name" value="Peptidase_M16"/>
    <property type="match status" value="1"/>
</dbReference>
<dbReference type="Gene3D" id="3.30.830.10">
    <property type="entry name" value="Metalloenzyme, LuxS/M16 peptidase-like"/>
    <property type="match status" value="2"/>
</dbReference>
<dbReference type="GO" id="GO:0008237">
    <property type="term" value="F:metallopeptidase activity"/>
    <property type="evidence" value="ECO:0007669"/>
    <property type="project" value="UniProtKB-KW"/>
</dbReference>
<evidence type="ECO:0000259" key="8">
    <source>
        <dbReference type="Pfam" id="PF05193"/>
    </source>
</evidence>
<keyword evidence="5" id="KW-0482">Metalloprotease</keyword>
<evidence type="ECO:0000256" key="6">
    <source>
        <dbReference type="SAM" id="SignalP"/>
    </source>
</evidence>
<feature type="chain" id="PRO_5011568525" evidence="6">
    <location>
        <begin position="24"/>
        <end position="439"/>
    </location>
</feature>
<evidence type="ECO:0000313" key="10">
    <source>
        <dbReference type="Proteomes" id="UP000198757"/>
    </source>
</evidence>
<feature type="signal peptide" evidence="6">
    <location>
        <begin position="1"/>
        <end position="23"/>
    </location>
</feature>
<name>A0A1G6J4J7_NIADE</name>
<keyword evidence="3" id="KW-0378">Hydrolase</keyword>
<keyword evidence="6" id="KW-0732">Signal</keyword>
<evidence type="ECO:0000259" key="7">
    <source>
        <dbReference type="Pfam" id="PF00675"/>
    </source>
</evidence>
<dbReference type="OrthoDB" id="9811314at2"/>